<gene>
    <name evidence="2" type="ORF">CLUMA_CG011356</name>
</gene>
<keyword evidence="1" id="KW-0732">Signal</keyword>
<name>A0A1J1ICM3_9DIPT</name>
<sequence length="144" mass="16954">MKSLNFVGLMFVSFLAFASSVKSEDINKTKFNCYIDYLKKNNRINQDFPDYWNWWFGWFANCDAIVNDYLEDVYRTACARIQYHPKENVECAMKIVRNRKTADWTLKQEVVMKSDRPETEKQAAIEQASSEMDLSIRSAVTQCF</sequence>
<feature type="chain" id="PRO_5012407701" evidence="1">
    <location>
        <begin position="24"/>
        <end position="144"/>
    </location>
</feature>
<protein>
    <submittedName>
        <fullName evidence="2">CLUMA_CG011356, isoform A</fullName>
    </submittedName>
</protein>
<evidence type="ECO:0000313" key="2">
    <source>
        <dbReference type="EMBL" id="CRK97984.1"/>
    </source>
</evidence>
<keyword evidence="3" id="KW-1185">Reference proteome</keyword>
<proteinExistence type="predicted"/>
<accession>A0A1J1ICM3</accession>
<feature type="signal peptide" evidence="1">
    <location>
        <begin position="1"/>
        <end position="23"/>
    </location>
</feature>
<organism evidence="2 3">
    <name type="scientific">Clunio marinus</name>
    <dbReference type="NCBI Taxonomy" id="568069"/>
    <lineage>
        <taxon>Eukaryota</taxon>
        <taxon>Metazoa</taxon>
        <taxon>Ecdysozoa</taxon>
        <taxon>Arthropoda</taxon>
        <taxon>Hexapoda</taxon>
        <taxon>Insecta</taxon>
        <taxon>Pterygota</taxon>
        <taxon>Neoptera</taxon>
        <taxon>Endopterygota</taxon>
        <taxon>Diptera</taxon>
        <taxon>Nematocera</taxon>
        <taxon>Chironomoidea</taxon>
        <taxon>Chironomidae</taxon>
        <taxon>Clunio</taxon>
    </lineage>
</organism>
<dbReference type="Proteomes" id="UP000183832">
    <property type="component" value="Unassembled WGS sequence"/>
</dbReference>
<evidence type="ECO:0000313" key="3">
    <source>
        <dbReference type="Proteomes" id="UP000183832"/>
    </source>
</evidence>
<dbReference type="AlphaFoldDB" id="A0A1J1ICM3"/>
<evidence type="ECO:0000256" key="1">
    <source>
        <dbReference type="SAM" id="SignalP"/>
    </source>
</evidence>
<dbReference type="EMBL" id="CVRI01000047">
    <property type="protein sequence ID" value="CRK97984.1"/>
    <property type="molecule type" value="Genomic_DNA"/>
</dbReference>
<reference evidence="2 3" key="1">
    <citation type="submission" date="2015-04" db="EMBL/GenBank/DDBJ databases">
        <authorList>
            <person name="Syromyatnikov M.Y."/>
            <person name="Popov V.N."/>
        </authorList>
    </citation>
    <scope>NUCLEOTIDE SEQUENCE [LARGE SCALE GENOMIC DNA]</scope>
</reference>